<evidence type="ECO:0000259" key="7">
    <source>
        <dbReference type="Pfam" id="PF01979"/>
    </source>
</evidence>
<accession>A0A537L0P0</accession>
<dbReference type="Pfam" id="PF13382">
    <property type="entry name" value="Adenine_deam_C"/>
    <property type="match status" value="1"/>
</dbReference>
<comment type="caution">
    <text evidence="9">The sequence shown here is derived from an EMBL/GenBank/DDBJ whole genome shotgun (WGS) entry which is preliminary data.</text>
</comment>
<dbReference type="NCBIfam" id="TIGR01178">
    <property type="entry name" value="ade"/>
    <property type="match status" value="1"/>
</dbReference>
<dbReference type="InterPro" id="IPR032466">
    <property type="entry name" value="Metal_Hydrolase"/>
</dbReference>
<evidence type="ECO:0000256" key="3">
    <source>
        <dbReference type="ARBA" id="ARBA00022801"/>
    </source>
</evidence>
<dbReference type="Gene3D" id="3.20.20.140">
    <property type="entry name" value="Metal-dependent hydrolases"/>
    <property type="match status" value="1"/>
</dbReference>
<dbReference type="EMBL" id="VBAJ01000320">
    <property type="protein sequence ID" value="TMJ01559.1"/>
    <property type="molecule type" value="Genomic_DNA"/>
</dbReference>
<evidence type="ECO:0000256" key="5">
    <source>
        <dbReference type="ARBA" id="ARBA00047720"/>
    </source>
</evidence>
<keyword evidence="3 6" id="KW-0378">Hydrolase</keyword>
<comment type="catalytic activity">
    <reaction evidence="5 6">
        <text>adenine + H2O + H(+) = hypoxanthine + NH4(+)</text>
        <dbReference type="Rhea" id="RHEA:23688"/>
        <dbReference type="ChEBI" id="CHEBI:15377"/>
        <dbReference type="ChEBI" id="CHEBI:15378"/>
        <dbReference type="ChEBI" id="CHEBI:16708"/>
        <dbReference type="ChEBI" id="CHEBI:17368"/>
        <dbReference type="ChEBI" id="CHEBI:28938"/>
        <dbReference type="EC" id="3.5.4.2"/>
    </reaction>
</comment>
<dbReference type="AlphaFoldDB" id="A0A537L0P0"/>
<evidence type="ECO:0000256" key="1">
    <source>
        <dbReference type="ARBA" id="ARBA00006773"/>
    </source>
</evidence>
<dbReference type="Proteomes" id="UP000318661">
    <property type="component" value="Unassembled WGS sequence"/>
</dbReference>
<dbReference type="SUPFAM" id="SSF51556">
    <property type="entry name" value="Metallo-dependent hydrolases"/>
    <property type="match status" value="1"/>
</dbReference>
<dbReference type="GO" id="GO:0006146">
    <property type="term" value="P:adenine catabolic process"/>
    <property type="evidence" value="ECO:0007669"/>
    <property type="project" value="InterPro"/>
</dbReference>
<comment type="similarity">
    <text evidence="1 6">Belongs to the metallo-dependent hydrolases superfamily. Adenine deaminase family.</text>
</comment>
<dbReference type="CDD" id="cd01295">
    <property type="entry name" value="AdeC"/>
    <property type="match status" value="1"/>
</dbReference>
<dbReference type="HAMAP" id="MF_01518">
    <property type="entry name" value="Adenine_deamin"/>
    <property type="match status" value="1"/>
</dbReference>
<dbReference type="EC" id="3.5.4.2" evidence="2 6"/>
<dbReference type="InterPro" id="IPR026912">
    <property type="entry name" value="Adenine_deam_C"/>
</dbReference>
<feature type="domain" description="Adenine deaminase C-terminal" evidence="8">
    <location>
        <begin position="398"/>
        <end position="563"/>
    </location>
</feature>
<keyword evidence="4 6" id="KW-0464">Manganese</keyword>
<dbReference type="PANTHER" id="PTHR11113:SF2">
    <property type="entry name" value="ADENINE DEAMINASE"/>
    <property type="match status" value="1"/>
</dbReference>
<sequence>MDLARLIQIARGAEPADLLLTNARVLDLYACDIIPADVAIAGGRIAGIALPETDAYQARDVLDLHGSYLAPGLIDGHVHIESSLVNVPEFARAIVPRGTTTIIADPHEIANVLGMTGIRYILDAAKYNPLSVFVMASSCVPAGPLESSGAQLSAYDLESLLQDKWVLGLAEMMDFRGVLATDDDVLAKLRTAAARPIDGHAPGVRGVDLNAYVAAGIGSDHECTTREEAQEKLRRGMVIMIREATGARNLSELVPLVTPQTSRRFVFCTDDRTPVTLLDEGHIDAMIRQSIVLGLDPLLAFQLASLNAAEYFGLRDRGAITPGKRADLIAFDDLRAPRPRLVLRHGQLVAQDGKLLPYDRPLRLAALPVSLSVPRTSLQFRIPAQGNHIRVIEIIPNQIVTRAATDEATIAHAEAVADPGRDLLKLAVIERHTGSGRTGLGFVRGFGLQLGALASTVAHDAHNIIVVGCSDDAMRAAVELILEMRGGLVAVAGREVIRLPLPIAGLMSDQPIETVADHFRTLLRMARRMGSGLDDPFMTLSFLALSVIPELKLTDRGLVDVARGEIVPLFTN</sequence>
<gene>
    <name evidence="6 9" type="primary">ade</name>
    <name evidence="9" type="ORF">E6G99_12650</name>
</gene>
<dbReference type="InterPro" id="IPR006679">
    <property type="entry name" value="Adenine_deam"/>
</dbReference>
<dbReference type="PANTHER" id="PTHR11113">
    <property type="entry name" value="N-ACETYLGLUCOSAMINE-6-PHOSPHATE DEACETYLASE"/>
    <property type="match status" value="1"/>
</dbReference>
<protein>
    <recommendedName>
        <fullName evidence="2 6">Adenine deaminase</fullName>
        <shortName evidence="6">Adenase</shortName>
        <shortName evidence="6">Adenine aminase</shortName>
        <ecNumber evidence="2 6">3.5.4.2</ecNumber>
    </recommendedName>
</protein>
<evidence type="ECO:0000256" key="2">
    <source>
        <dbReference type="ARBA" id="ARBA00012782"/>
    </source>
</evidence>
<proteinExistence type="inferred from homology"/>
<dbReference type="SUPFAM" id="SSF51338">
    <property type="entry name" value="Composite domain of metallo-dependent hydrolases"/>
    <property type="match status" value="1"/>
</dbReference>
<dbReference type="InterPro" id="IPR006680">
    <property type="entry name" value="Amidohydro-rel"/>
</dbReference>
<evidence type="ECO:0000256" key="4">
    <source>
        <dbReference type="ARBA" id="ARBA00023211"/>
    </source>
</evidence>
<feature type="domain" description="Amidohydrolase-related" evidence="7">
    <location>
        <begin position="68"/>
        <end position="341"/>
    </location>
</feature>
<name>A0A537L0P0_9BACT</name>
<dbReference type="GO" id="GO:0000034">
    <property type="term" value="F:adenine deaminase activity"/>
    <property type="evidence" value="ECO:0007669"/>
    <property type="project" value="UniProtKB-UniRule"/>
</dbReference>
<evidence type="ECO:0000313" key="9">
    <source>
        <dbReference type="EMBL" id="TMJ01559.1"/>
    </source>
</evidence>
<reference evidence="9 10" key="1">
    <citation type="journal article" date="2019" name="Nat. Microbiol.">
        <title>Mediterranean grassland soil C-N compound turnover is dependent on rainfall and depth, and is mediated by genomically divergent microorganisms.</title>
        <authorList>
            <person name="Diamond S."/>
            <person name="Andeer P.F."/>
            <person name="Li Z."/>
            <person name="Crits-Christoph A."/>
            <person name="Burstein D."/>
            <person name="Anantharaman K."/>
            <person name="Lane K.R."/>
            <person name="Thomas B.C."/>
            <person name="Pan C."/>
            <person name="Northen T.R."/>
            <person name="Banfield J.F."/>
        </authorList>
    </citation>
    <scope>NUCLEOTIDE SEQUENCE [LARGE SCALE GENOMIC DNA]</scope>
    <source>
        <strain evidence="9">NP_2</strain>
    </source>
</reference>
<organism evidence="9 10">
    <name type="scientific">Candidatus Segetimicrobium genomatis</name>
    <dbReference type="NCBI Taxonomy" id="2569760"/>
    <lineage>
        <taxon>Bacteria</taxon>
        <taxon>Bacillati</taxon>
        <taxon>Candidatus Sysuimicrobiota</taxon>
        <taxon>Candidatus Sysuimicrobiia</taxon>
        <taxon>Candidatus Sysuimicrobiales</taxon>
        <taxon>Candidatus Segetimicrobiaceae</taxon>
        <taxon>Candidatus Segetimicrobium</taxon>
    </lineage>
</organism>
<evidence type="ECO:0000259" key="8">
    <source>
        <dbReference type="Pfam" id="PF13382"/>
    </source>
</evidence>
<dbReference type="Pfam" id="PF01979">
    <property type="entry name" value="Amidohydro_1"/>
    <property type="match status" value="1"/>
</dbReference>
<evidence type="ECO:0000313" key="10">
    <source>
        <dbReference type="Proteomes" id="UP000318661"/>
    </source>
</evidence>
<dbReference type="Gene3D" id="2.30.40.10">
    <property type="entry name" value="Urease, subunit C, domain 1"/>
    <property type="match status" value="1"/>
</dbReference>
<dbReference type="InterPro" id="IPR011059">
    <property type="entry name" value="Metal-dep_hydrolase_composite"/>
</dbReference>
<evidence type="ECO:0000256" key="6">
    <source>
        <dbReference type="HAMAP-Rule" id="MF_01518"/>
    </source>
</evidence>
<comment type="cofactor">
    <cofactor evidence="6">
        <name>Mn(2+)</name>
        <dbReference type="ChEBI" id="CHEBI:29035"/>
    </cofactor>
</comment>